<keyword evidence="4" id="KW-0732">Signal</keyword>
<keyword evidence="6" id="KW-1185">Reference proteome</keyword>
<evidence type="ECO:0000313" key="5">
    <source>
        <dbReference type="EMBL" id="REG98970.1"/>
    </source>
</evidence>
<dbReference type="InterPro" id="IPR019734">
    <property type="entry name" value="TPR_rpt"/>
</dbReference>
<dbReference type="GO" id="GO:0006401">
    <property type="term" value="P:RNA catabolic process"/>
    <property type="evidence" value="ECO:0007669"/>
    <property type="project" value="InterPro"/>
</dbReference>
<feature type="repeat" description="TPR" evidence="3">
    <location>
        <begin position="86"/>
        <end position="119"/>
    </location>
</feature>
<name>A0A3E0EMJ7_9FLAO</name>
<evidence type="ECO:0000256" key="2">
    <source>
        <dbReference type="ARBA" id="ARBA00022803"/>
    </source>
</evidence>
<dbReference type="SMART" id="SM00028">
    <property type="entry name" value="TPR"/>
    <property type="match status" value="4"/>
</dbReference>
<dbReference type="PANTHER" id="PTHR15704">
    <property type="entry name" value="SUPERKILLER 3 PROTEIN-RELATED"/>
    <property type="match status" value="1"/>
</dbReference>
<dbReference type="InterPro" id="IPR039226">
    <property type="entry name" value="Ski3/TTC37"/>
</dbReference>
<evidence type="ECO:0000256" key="1">
    <source>
        <dbReference type="ARBA" id="ARBA00022737"/>
    </source>
</evidence>
<keyword evidence="2 3" id="KW-0802">TPR repeat</keyword>
<comment type="caution">
    <text evidence="5">The sequence shown here is derived from an EMBL/GenBank/DDBJ whole genome shotgun (WGS) entry which is preliminary data.</text>
</comment>
<dbReference type="EMBL" id="QUNI01000005">
    <property type="protein sequence ID" value="REG98970.1"/>
    <property type="molecule type" value="Genomic_DNA"/>
</dbReference>
<proteinExistence type="predicted"/>
<dbReference type="Pfam" id="PF14559">
    <property type="entry name" value="TPR_19"/>
    <property type="match status" value="1"/>
</dbReference>
<dbReference type="Proteomes" id="UP000257136">
    <property type="component" value="Unassembled WGS sequence"/>
</dbReference>
<dbReference type="PANTHER" id="PTHR15704:SF7">
    <property type="entry name" value="SUPERKILLER COMPLEX PROTEIN 3"/>
    <property type="match status" value="1"/>
</dbReference>
<dbReference type="GO" id="GO:0055087">
    <property type="term" value="C:Ski complex"/>
    <property type="evidence" value="ECO:0007669"/>
    <property type="project" value="InterPro"/>
</dbReference>
<evidence type="ECO:0000256" key="4">
    <source>
        <dbReference type="SAM" id="SignalP"/>
    </source>
</evidence>
<keyword evidence="1" id="KW-0677">Repeat</keyword>
<feature type="signal peptide" evidence="4">
    <location>
        <begin position="1"/>
        <end position="38"/>
    </location>
</feature>
<reference evidence="5 6" key="1">
    <citation type="submission" date="2018-08" db="EMBL/GenBank/DDBJ databases">
        <title>Genomic Encyclopedia of Archaeal and Bacterial Type Strains, Phase II (KMG-II): from individual species to whole genera.</title>
        <authorList>
            <person name="Goeker M."/>
        </authorList>
    </citation>
    <scope>NUCLEOTIDE SEQUENCE [LARGE SCALE GENOMIC DNA]</scope>
    <source>
        <strain evidence="5 6">DSM 100880</strain>
    </source>
</reference>
<protein>
    <submittedName>
        <fullName evidence="5">Tetratricopeptide repeat protein</fullName>
    </submittedName>
</protein>
<accession>A0A3E0EMJ7</accession>
<dbReference type="PROSITE" id="PS50005">
    <property type="entry name" value="TPR"/>
    <property type="match status" value="1"/>
</dbReference>
<evidence type="ECO:0000313" key="6">
    <source>
        <dbReference type="Proteomes" id="UP000257136"/>
    </source>
</evidence>
<dbReference type="AlphaFoldDB" id="A0A3E0EMJ7"/>
<dbReference type="SUPFAM" id="SSF48452">
    <property type="entry name" value="TPR-like"/>
    <property type="match status" value="2"/>
</dbReference>
<gene>
    <name evidence="5" type="ORF">C8P67_105134</name>
</gene>
<organism evidence="5 6">
    <name type="scientific">Flavobacterium aquicola</name>
    <dbReference type="NCBI Taxonomy" id="1682742"/>
    <lineage>
        <taxon>Bacteria</taxon>
        <taxon>Pseudomonadati</taxon>
        <taxon>Bacteroidota</taxon>
        <taxon>Flavobacteriia</taxon>
        <taxon>Flavobacteriales</taxon>
        <taxon>Flavobacteriaceae</taxon>
        <taxon>Flavobacterium</taxon>
    </lineage>
</organism>
<dbReference type="InterPro" id="IPR011990">
    <property type="entry name" value="TPR-like_helical_dom_sf"/>
</dbReference>
<dbReference type="Gene3D" id="1.25.40.10">
    <property type="entry name" value="Tetratricopeptide repeat domain"/>
    <property type="match status" value="3"/>
</dbReference>
<evidence type="ECO:0000256" key="3">
    <source>
        <dbReference type="PROSITE-ProRule" id="PRU00339"/>
    </source>
</evidence>
<feature type="chain" id="PRO_5017743842" evidence="4">
    <location>
        <begin position="39"/>
        <end position="465"/>
    </location>
</feature>
<sequence>MLTNSNEFVFQHFFSMIKKWPFILAFSILLCNTVTVLAQTEPEEIKVDGDKFQDFFYESIFQKSIENYDKSLVALDQCLKLKPNNETIYFEMGKNYLASKDYKNAYSSFERAAQIDANNKWFWVGLYDVCYETKDFNQAIIIVNKIIPFDAEYREDLVSLYMITKQFDKALAEINDLNEKVGKTERREMYKMEILSESKFQNSEVGTLKGLIDKNPKEESNYIALIFLYYNSNEEDKAQEVAKKLEREIPESVWAQVSLFKDYIEKNDGISAVKSMNTVLSSPKVDSKIKHRIFNEFLLFSNANPQFTPDLDNAIGYFKNDKEVNVAKEIGKFYHNKKEWIKAIKYYEMSEKNNSEVDLETNLLWLQAYTELKQFEAVVKKATAMIDTYPAEPQFYYYSGMANNQLQLFKKAKEILEMGLDYVVENKDLEINFNIQLGEAYNGLGDTAKKELYFNKANQLLKEKK</sequence>